<sequence>MRQVTDHRLDNPALTSLTGPHARFAERRGRVLRYPREVSWFVALPDDPVAADWEDLAALAGPGSRALLPASAAVPPDGWDVEWRLEGFQMVLDDHDDASEVPHQEVLRLGAADVPEMLALAGRTRPGPFHARTIDLGAYYGIRRGGELVAMAGERLRPPGWAETSAVCTAATHRGQGLAARLVRAVAAGARSRGDRSFLHVTADNTGAVRLYESLGFRVRRRTAFTMVRVPAPARGA</sequence>
<proteinExistence type="predicted"/>
<dbReference type="AlphaFoldDB" id="A0A918GPZ4"/>
<protein>
    <recommendedName>
        <fullName evidence="3">N-acetyltransferase domain-containing protein</fullName>
    </recommendedName>
</protein>
<keyword evidence="5" id="KW-1185">Reference proteome</keyword>
<keyword evidence="1" id="KW-0808">Transferase</keyword>
<feature type="domain" description="N-acetyltransferase" evidence="3">
    <location>
        <begin position="104"/>
        <end position="235"/>
    </location>
</feature>
<gene>
    <name evidence="4" type="ORF">GCM10010238_48530</name>
</gene>
<comment type="caution">
    <text evidence="4">The sequence shown here is derived from an EMBL/GenBank/DDBJ whole genome shotgun (WGS) entry which is preliminary data.</text>
</comment>
<reference evidence="4" key="2">
    <citation type="submission" date="2020-09" db="EMBL/GenBank/DDBJ databases">
        <authorList>
            <person name="Sun Q."/>
            <person name="Ohkuma M."/>
        </authorList>
    </citation>
    <scope>NUCLEOTIDE SEQUENCE</scope>
    <source>
        <strain evidence="4">JCM 4234</strain>
    </source>
</reference>
<dbReference type="InterPro" id="IPR016181">
    <property type="entry name" value="Acyl_CoA_acyltransferase"/>
</dbReference>
<dbReference type="Pfam" id="PF08445">
    <property type="entry name" value="FR47"/>
    <property type="match status" value="1"/>
</dbReference>
<dbReference type="GO" id="GO:0016747">
    <property type="term" value="F:acyltransferase activity, transferring groups other than amino-acyl groups"/>
    <property type="evidence" value="ECO:0007669"/>
    <property type="project" value="InterPro"/>
</dbReference>
<evidence type="ECO:0000259" key="3">
    <source>
        <dbReference type="PROSITE" id="PS51186"/>
    </source>
</evidence>
<evidence type="ECO:0000313" key="5">
    <source>
        <dbReference type="Proteomes" id="UP000653493"/>
    </source>
</evidence>
<dbReference type="PROSITE" id="PS51186">
    <property type="entry name" value="GNAT"/>
    <property type="match status" value="1"/>
</dbReference>
<dbReference type="PANTHER" id="PTHR43420:SF3">
    <property type="entry name" value="N-ACETYLTRANSFERASE DOMAIN-CONTAINING PROTEIN"/>
    <property type="match status" value="1"/>
</dbReference>
<keyword evidence="2" id="KW-0012">Acyltransferase</keyword>
<evidence type="ECO:0000256" key="2">
    <source>
        <dbReference type="ARBA" id="ARBA00023315"/>
    </source>
</evidence>
<dbReference type="InterPro" id="IPR013653">
    <property type="entry name" value="GCN5-like_dom"/>
</dbReference>
<dbReference type="Proteomes" id="UP000653493">
    <property type="component" value="Unassembled WGS sequence"/>
</dbReference>
<evidence type="ECO:0000313" key="4">
    <source>
        <dbReference type="EMBL" id="GGS53390.1"/>
    </source>
</evidence>
<dbReference type="InterPro" id="IPR050680">
    <property type="entry name" value="YpeA/RimI_acetyltransf"/>
</dbReference>
<evidence type="ECO:0000256" key="1">
    <source>
        <dbReference type="ARBA" id="ARBA00022679"/>
    </source>
</evidence>
<dbReference type="Gene3D" id="3.40.630.30">
    <property type="match status" value="1"/>
</dbReference>
<accession>A0A918GPZ4</accession>
<dbReference type="InterPro" id="IPR000182">
    <property type="entry name" value="GNAT_dom"/>
</dbReference>
<organism evidence="4 5">
    <name type="scientific">Streptomyces griseoviridis</name>
    <dbReference type="NCBI Taxonomy" id="45398"/>
    <lineage>
        <taxon>Bacteria</taxon>
        <taxon>Bacillati</taxon>
        <taxon>Actinomycetota</taxon>
        <taxon>Actinomycetes</taxon>
        <taxon>Kitasatosporales</taxon>
        <taxon>Streptomycetaceae</taxon>
        <taxon>Streptomyces</taxon>
    </lineage>
</organism>
<name>A0A918GPZ4_STRGD</name>
<dbReference type="PANTHER" id="PTHR43420">
    <property type="entry name" value="ACETYLTRANSFERASE"/>
    <property type="match status" value="1"/>
</dbReference>
<reference evidence="4" key="1">
    <citation type="journal article" date="2014" name="Int. J. Syst. Evol. Microbiol.">
        <title>Complete genome sequence of Corynebacterium casei LMG S-19264T (=DSM 44701T), isolated from a smear-ripened cheese.</title>
        <authorList>
            <consortium name="US DOE Joint Genome Institute (JGI-PGF)"/>
            <person name="Walter F."/>
            <person name="Albersmeier A."/>
            <person name="Kalinowski J."/>
            <person name="Ruckert C."/>
        </authorList>
    </citation>
    <scope>NUCLEOTIDE SEQUENCE</scope>
    <source>
        <strain evidence="4">JCM 4234</strain>
    </source>
</reference>
<dbReference type="SUPFAM" id="SSF55729">
    <property type="entry name" value="Acyl-CoA N-acyltransferases (Nat)"/>
    <property type="match status" value="1"/>
</dbReference>
<dbReference type="EMBL" id="BMSL01000017">
    <property type="protein sequence ID" value="GGS53390.1"/>
    <property type="molecule type" value="Genomic_DNA"/>
</dbReference>